<organism evidence="3 4">
    <name type="scientific">Colocasia esculenta</name>
    <name type="common">Wild taro</name>
    <name type="synonym">Arum esculentum</name>
    <dbReference type="NCBI Taxonomy" id="4460"/>
    <lineage>
        <taxon>Eukaryota</taxon>
        <taxon>Viridiplantae</taxon>
        <taxon>Streptophyta</taxon>
        <taxon>Embryophyta</taxon>
        <taxon>Tracheophyta</taxon>
        <taxon>Spermatophyta</taxon>
        <taxon>Magnoliopsida</taxon>
        <taxon>Liliopsida</taxon>
        <taxon>Araceae</taxon>
        <taxon>Aroideae</taxon>
        <taxon>Colocasieae</taxon>
        <taxon>Colocasia</taxon>
    </lineage>
</organism>
<evidence type="ECO:0000256" key="1">
    <source>
        <dbReference type="ARBA" id="ARBA00004906"/>
    </source>
</evidence>
<comment type="pathway">
    <text evidence="1">Protein modification; protein ubiquitination.</text>
</comment>
<keyword evidence="4" id="KW-1185">Reference proteome</keyword>
<evidence type="ECO:0000259" key="2">
    <source>
        <dbReference type="PROSITE" id="PS50097"/>
    </source>
</evidence>
<sequence length="442" mass="48233">MLPAAAHGVALAGGPSSSSVSVCRAAAAAGVNLGKPGEHLLDGILDCIHEVTAALAASAGRMSDSAYRVETAPRLAQWRIDSLSSCAYRKSDPFRIGPWNWSAIHTYFSSSSPAPLYLSVERNKQVLIRLFPEASALTRERPPIASFVISVVSAAGNRRTIVHPGICDKQLKNNDDFVWAIDTLSTGKLIIDVEFLDLKTVPPSVNTSTLPASSLSNLISFCVCAPKQYSHITMFHDHPCNWGGEPSSIWTGNHLPEQAAAAAVSSLGRMLSEGILTDITINATDGSIGAHRAVLAARSPVFRSMFSHNLREKELSAVDIPDMSVEACQAFLNYVYGSVRPDEFLTHRLALLRAADKYGIDDLMEACHESLTEDIDTKNVLERLQTAYLYRLPKLKGSCMRYLVSFGKIYDIGDEFNAFLQCADRDLIVEVFHDILSTWKGF</sequence>
<dbReference type="CDD" id="cd14733">
    <property type="entry name" value="BACK"/>
    <property type="match status" value="1"/>
</dbReference>
<dbReference type="InterPro" id="IPR011333">
    <property type="entry name" value="SKP1/BTB/POZ_sf"/>
</dbReference>
<name>A0A843X2P3_COLES</name>
<dbReference type="Pfam" id="PF00651">
    <property type="entry name" value="BTB"/>
    <property type="match status" value="1"/>
</dbReference>
<dbReference type="Gene3D" id="3.30.710.10">
    <property type="entry name" value="Potassium Channel Kv1.1, Chain A"/>
    <property type="match status" value="1"/>
</dbReference>
<dbReference type="InterPro" id="IPR044714">
    <property type="entry name" value="AtSIBP1-like"/>
</dbReference>
<dbReference type="SMART" id="SM00225">
    <property type="entry name" value="BTB"/>
    <property type="match status" value="1"/>
</dbReference>
<dbReference type="SUPFAM" id="SSF54695">
    <property type="entry name" value="POZ domain"/>
    <property type="match status" value="1"/>
</dbReference>
<evidence type="ECO:0000313" key="4">
    <source>
        <dbReference type="Proteomes" id="UP000652761"/>
    </source>
</evidence>
<dbReference type="OrthoDB" id="6359816at2759"/>
<gene>
    <name evidence="3" type="ORF">Taro_048415</name>
</gene>
<comment type="caution">
    <text evidence="3">The sequence shown here is derived from an EMBL/GenBank/DDBJ whole genome shotgun (WGS) entry which is preliminary data.</text>
</comment>
<dbReference type="Proteomes" id="UP000652761">
    <property type="component" value="Unassembled WGS sequence"/>
</dbReference>
<reference evidence="3" key="1">
    <citation type="submission" date="2017-07" db="EMBL/GenBank/DDBJ databases">
        <title>Taro Niue Genome Assembly and Annotation.</title>
        <authorList>
            <person name="Atibalentja N."/>
            <person name="Keating K."/>
            <person name="Fields C.J."/>
        </authorList>
    </citation>
    <scope>NUCLEOTIDE SEQUENCE</scope>
    <source>
        <strain evidence="3">Niue_2</strain>
        <tissue evidence="3">Leaf</tissue>
    </source>
</reference>
<proteinExistence type="predicted"/>
<dbReference type="InterPro" id="IPR000210">
    <property type="entry name" value="BTB/POZ_dom"/>
</dbReference>
<evidence type="ECO:0000313" key="3">
    <source>
        <dbReference type="EMBL" id="MQM15467.1"/>
    </source>
</evidence>
<protein>
    <recommendedName>
        <fullName evidence="2">BTB domain-containing protein</fullName>
    </recommendedName>
</protein>
<dbReference type="EMBL" id="NMUH01006526">
    <property type="protein sequence ID" value="MQM15467.1"/>
    <property type="molecule type" value="Genomic_DNA"/>
</dbReference>
<dbReference type="PANTHER" id="PTHR46672">
    <property type="entry name" value="OS08G0495500 PROTEIN-RELATED"/>
    <property type="match status" value="1"/>
</dbReference>
<dbReference type="AlphaFoldDB" id="A0A843X2P3"/>
<accession>A0A843X2P3</accession>
<feature type="domain" description="BTB" evidence="2">
    <location>
        <begin position="277"/>
        <end position="336"/>
    </location>
</feature>
<dbReference type="PANTHER" id="PTHR46672:SF4">
    <property type="entry name" value="OS08G0495500 PROTEIN"/>
    <property type="match status" value="1"/>
</dbReference>
<dbReference type="PROSITE" id="PS50097">
    <property type="entry name" value="BTB"/>
    <property type="match status" value="1"/>
</dbReference>
<dbReference type="CDD" id="cd18186">
    <property type="entry name" value="BTB_POZ_ZBTB_KLHL-like"/>
    <property type="match status" value="1"/>
</dbReference>